<gene>
    <name evidence="1" type="ORF">VNO77_23183</name>
</gene>
<evidence type="ECO:0000313" key="2">
    <source>
        <dbReference type="Proteomes" id="UP001367508"/>
    </source>
</evidence>
<dbReference type="EMBL" id="JAYMYQ010000005">
    <property type="protein sequence ID" value="KAK7329038.1"/>
    <property type="molecule type" value="Genomic_DNA"/>
</dbReference>
<organism evidence="1 2">
    <name type="scientific">Canavalia gladiata</name>
    <name type="common">Sword bean</name>
    <name type="synonym">Dolichos gladiatus</name>
    <dbReference type="NCBI Taxonomy" id="3824"/>
    <lineage>
        <taxon>Eukaryota</taxon>
        <taxon>Viridiplantae</taxon>
        <taxon>Streptophyta</taxon>
        <taxon>Embryophyta</taxon>
        <taxon>Tracheophyta</taxon>
        <taxon>Spermatophyta</taxon>
        <taxon>Magnoliopsida</taxon>
        <taxon>eudicotyledons</taxon>
        <taxon>Gunneridae</taxon>
        <taxon>Pentapetalae</taxon>
        <taxon>rosids</taxon>
        <taxon>fabids</taxon>
        <taxon>Fabales</taxon>
        <taxon>Fabaceae</taxon>
        <taxon>Papilionoideae</taxon>
        <taxon>50 kb inversion clade</taxon>
        <taxon>NPAAA clade</taxon>
        <taxon>indigoferoid/millettioid clade</taxon>
        <taxon>Phaseoleae</taxon>
        <taxon>Canavalia</taxon>
    </lineage>
</organism>
<dbReference type="AlphaFoldDB" id="A0AAN9L7B6"/>
<protein>
    <submittedName>
        <fullName evidence="1">Uncharacterized protein</fullName>
    </submittedName>
</protein>
<accession>A0AAN9L7B6</accession>
<comment type="caution">
    <text evidence="1">The sequence shown here is derived from an EMBL/GenBank/DDBJ whole genome shotgun (WGS) entry which is preliminary data.</text>
</comment>
<evidence type="ECO:0000313" key="1">
    <source>
        <dbReference type="EMBL" id="KAK7329038.1"/>
    </source>
</evidence>
<sequence>MQWFKRLLPGTIHLNPAQICSNVDLGAVWGYTVRELTKVPDRFHSVLPSLHHVPVGDHSVTHGPWEILQGNDEVLLLEIVVRSTPRDRALVSSVYSWSCGLMEMKTFGGWYAKLHKAAGLHGFHRLCLHTFSAHAHMMAQSQGMVLRLGAGVIVSGKEAATIANQAWCIQRRLSNFYNELHAFRVSCGVDGTKAAKGIEDPCIFLAHPGYGKLSIDY</sequence>
<proteinExistence type="predicted"/>
<name>A0AAN9L7B6_CANGL</name>
<reference evidence="1 2" key="1">
    <citation type="submission" date="2024-01" db="EMBL/GenBank/DDBJ databases">
        <title>The genomes of 5 underutilized Papilionoideae crops provide insights into root nodulation and disease resistanc.</title>
        <authorList>
            <person name="Jiang F."/>
        </authorList>
    </citation>
    <scope>NUCLEOTIDE SEQUENCE [LARGE SCALE GENOMIC DNA]</scope>
    <source>
        <strain evidence="1">LVBAO_FW01</strain>
        <tissue evidence="1">Leaves</tissue>
    </source>
</reference>
<dbReference type="Proteomes" id="UP001367508">
    <property type="component" value="Unassembled WGS sequence"/>
</dbReference>
<keyword evidence="2" id="KW-1185">Reference proteome</keyword>